<evidence type="ECO:0000313" key="7">
    <source>
        <dbReference type="EMBL" id="CAB4948649.1"/>
    </source>
</evidence>
<dbReference type="PIRSF" id="PIRSF015853">
    <property type="entry name" value="Pep_DppA"/>
    <property type="match status" value="1"/>
</dbReference>
<dbReference type="EMBL" id="CAEZZH010000003">
    <property type="protein sequence ID" value="CAB4750683.1"/>
    <property type="molecule type" value="Genomic_DNA"/>
</dbReference>
<accession>A0A6J7M772</accession>
<dbReference type="Pfam" id="PF04951">
    <property type="entry name" value="Peptidase_M55"/>
    <property type="match status" value="1"/>
</dbReference>
<evidence type="ECO:0000313" key="3">
    <source>
        <dbReference type="EMBL" id="CAB4728899.1"/>
    </source>
</evidence>
<evidence type="ECO:0000313" key="5">
    <source>
        <dbReference type="EMBL" id="CAB4793265.1"/>
    </source>
</evidence>
<dbReference type="InterPro" id="IPR007035">
    <property type="entry name" value="Peptidase_M55"/>
</dbReference>
<dbReference type="AlphaFoldDB" id="A0A6J7M772"/>
<dbReference type="Gene3D" id="3.40.50.10780">
    <property type="entry name" value="Dipeptide transport protein"/>
    <property type="match status" value="1"/>
</dbReference>
<evidence type="ECO:0000313" key="1">
    <source>
        <dbReference type="EMBL" id="CAB4596139.1"/>
    </source>
</evidence>
<evidence type="ECO:0000313" key="6">
    <source>
        <dbReference type="EMBL" id="CAB4839315.1"/>
    </source>
</evidence>
<dbReference type="SUPFAM" id="SSF63992">
    <property type="entry name" value="Dipeptide transport protein"/>
    <property type="match status" value="1"/>
</dbReference>
<evidence type="ECO:0000313" key="4">
    <source>
        <dbReference type="EMBL" id="CAB4750683.1"/>
    </source>
</evidence>
<dbReference type="EMBL" id="CAFAAN010000001">
    <property type="protein sequence ID" value="CAB4793265.1"/>
    <property type="molecule type" value="Genomic_DNA"/>
</dbReference>
<dbReference type="EMBL" id="CAFBPO010000019">
    <property type="protein sequence ID" value="CAB5027641.1"/>
    <property type="molecule type" value="Genomic_DNA"/>
</dbReference>
<dbReference type="EMBL" id="CAEZYT010000005">
    <property type="protein sequence ID" value="CAB4728899.1"/>
    <property type="molecule type" value="Genomic_DNA"/>
</dbReference>
<evidence type="ECO:0000313" key="8">
    <source>
        <dbReference type="EMBL" id="CAB4976497.1"/>
    </source>
</evidence>
<dbReference type="EMBL" id="CAEZUM010000015">
    <property type="protein sequence ID" value="CAB4596139.1"/>
    <property type="molecule type" value="Genomic_DNA"/>
</dbReference>
<name>A0A6J7M772_9ZZZZ</name>
<gene>
    <name evidence="1" type="ORF">UFOPK1824_00371</name>
    <name evidence="2" type="ORF">UFOPK2340_00187</name>
    <name evidence="3" type="ORF">UFOPK2772_00180</name>
    <name evidence="4" type="ORF">UFOPK2850_00380</name>
    <name evidence="5" type="ORF">UFOPK3027_00095</name>
    <name evidence="6" type="ORF">UFOPK3256_00030</name>
    <name evidence="7" type="ORF">UFOPK3827_00399</name>
    <name evidence="8" type="ORF">UFOPK3982_00130</name>
    <name evidence="9" type="ORF">UFOPK4120_01288</name>
    <name evidence="10" type="ORF">UFOPK4404_00410</name>
</gene>
<dbReference type="EMBL" id="CAFBNM010000003">
    <property type="protein sequence ID" value="CAB4948649.1"/>
    <property type="molecule type" value="Genomic_DNA"/>
</dbReference>
<sequence length="276" mass="30171">MKIFISSDMEGTAGVVDWSQCIPGNPEYGYYRELLQNEVNASIKGAMSAGATEFLVNDSHSSMQNLRPHTLEGNARYLSGKHKPMYMMQGLDDSFDAIFFISYHGSMSSEASVLSHTYNPRAISDITLNGEVVSEAGINALVAQAYGVPIVLVTGDETTEVETQQWSPKVKAAVVKKSITRFAADSMHPTQACDLIFAKAKESLVDLKSIPAPSIKLPATLEITFHNNDFADMAAWIPGNVKTATKKVALTDADPLALYRRFITTVILTRSIVEWS</sequence>
<dbReference type="Gene3D" id="3.30.1360.130">
    <property type="entry name" value="Dipeptide transport protein"/>
    <property type="match status" value="1"/>
</dbReference>
<evidence type="ECO:0000313" key="9">
    <source>
        <dbReference type="EMBL" id="CAB5027641.1"/>
    </source>
</evidence>
<organism evidence="8">
    <name type="scientific">freshwater metagenome</name>
    <dbReference type="NCBI Taxonomy" id="449393"/>
    <lineage>
        <taxon>unclassified sequences</taxon>
        <taxon>metagenomes</taxon>
        <taxon>ecological metagenomes</taxon>
    </lineage>
</organism>
<dbReference type="EMBL" id="CAFBQY010000003">
    <property type="protein sequence ID" value="CAB5070715.1"/>
    <property type="molecule type" value="Genomic_DNA"/>
</dbReference>
<dbReference type="EMBL" id="CAEZXC010000006">
    <property type="protein sequence ID" value="CAB4667101.1"/>
    <property type="molecule type" value="Genomic_DNA"/>
</dbReference>
<dbReference type="InterPro" id="IPR036177">
    <property type="entry name" value="Peptidase_M55_sf"/>
</dbReference>
<dbReference type="EMBL" id="CAFAZW010000001">
    <property type="protein sequence ID" value="CAB4839315.1"/>
    <property type="molecule type" value="Genomic_DNA"/>
</dbReference>
<proteinExistence type="predicted"/>
<reference evidence="8" key="1">
    <citation type="submission" date="2020-05" db="EMBL/GenBank/DDBJ databases">
        <authorList>
            <person name="Chiriac C."/>
            <person name="Salcher M."/>
            <person name="Ghai R."/>
            <person name="Kavagutti S V."/>
        </authorList>
    </citation>
    <scope>NUCLEOTIDE SEQUENCE</scope>
</reference>
<dbReference type="EMBL" id="CAFBOO010000001">
    <property type="protein sequence ID" value="CAB4976497.1"/>
    <property type="molecule type" value="Genomic_DNA"/>
</dbReference>
<evidence type="ECO:0000313" key="10">
    <source>
        <dbReference type="EMBL" id="CAB5070715.1"/>
    </source>
</evidence>
<protein>
    <submittedName>
        <fullName evidence="8">Unannotated protein</fullName>
    </submittedName>
</protein>
<dbReference type="CDD" id="cd08663">
    <property type="entry name" value="DAP_dppA_1"/>
    <property type="match status" value="1"/>
</dbReference>
<evidence type="ECO:0000313" key="2">
    <source>
        <dbReference type="EMBL" id="CAB4667101.1"/>
    </source>
</evidence>
<dbReference type="InterPro" id="IPR027476">
    <property type="entry name" value="DppA_N"/>
</dbReference>